<reference evidence="2" key="1">
    <citation type="journal article" date="2014" name="Int. J. Syst. Evol. Microbiol.">
        <title>Complete genome sequence of Corynebacterium casei LMG S-19264T (=DSM 44701T), isolated from a smear-ripened cheese.</title>
        <authorList>
            <consortium name="US DOE Joint Genome Institute (JGI-PGF)"/>
            <person name="Walter F."/>
            <person name="Albersmeier A."/>
            <person name="Kalinowski J."/>
            <person name="Ruckert C."/>
        </authorList>
    </citation>
    <scope>NUCLEOTIDE SEQUENCE</scope>
    <source>
        <strain evidence="2">CGMCC 4.7308</strain>
    </source>
</reference>
<dbReference type="RefSeq" id="WP_188942976.1">
    <property type="nucleotide sequence ID" value="NZ_BMNA01000006.1"/>
</dbReference>
<dbReference type="AlphaFoldDB" id="A0A917T3Y4"/>
<dbReference type="PANTHER" id="PTHR21310:SF15">
    <property type="entry name" value="AMINOGLYCOSIDE PHOSPHOTRANSFERASE DOMAIN-CONTAINING PROTEIN"/>
    <property type="match status" value="1"/>
</dbReference>
<evidence type="ECO:0000313" key="3">
    <source>
        <dbReference type="Proteomes" id="UP000655208"/>
    </source>
</evidence>
<keyword evidence="3" id="KW-1185">Reference proteome</keyword>
<dbReference type="Pfam" id="PF01636">
    <property type="entry name" value="APH"/>
    <property type="match status" value="1"/>
</dbReference>
<accession>A0A917T3Y4</accession>
<dbReference type="Proteomes" id="UP000655208">
    <property type="component" value="Unassembled WGS sequence"/>
</dbReference>
<protein>
    <recommendedName>
        <fullName evidence="1">Aminoglycoside phosphotransferase domain-containing protein</fullName>
    </recommendedName>
</protein>
<dbReference type="Gene3D" id="3.90.1200.10">
    <property type="match status" value="1"/>
</dbReference>
<gene>
    <name evidence="2" type="ORF">GCM10011594_30520</name>
</gene>
<evidence type="ECO:0000259" key="1">
    <source>
        <dbReference type="Pfam" id="PF01636"/>
    </source>
</evidence>
<dbReference type="InterPro" id="IPR011009">
    <property type="entry name" value="Kinase-like_dom_sf"/>
</dbReference>
<name>A0A917T3Y4_9ACTN</name>
<reference evidence="2" key="2">
    <citation type="submission" date="2020-09" db="EMBL/GenBank/DDBJ databases">
        <authorList>
            <person name="Sun Q."/>
            <person name="Zhou Y."/>
        </authorList>
    </citation>
    <scope>NUCLEOTIDE SEQUENCE</scope>
    <source>
        <strain evidence="2">CGMCC 4.7308</strain>
    </source>
</reference>
<dbReference type="EMBL" id="BMNA01000006">
    <property type="protein sequence ID" value="GGM08483.1"/>
    <property type="molecule type" value="Genomic_DNA"/>
</dbReference>
<dbReference type="PANTHER" id="PTHR21310">
    <property type="entry name" value="AMINOGLYCOSIDE PHOSPHOTRANSFERASE-RELATED-RELATED"/>
    <property type="match status" value="1"/>
</dbReference>
<dbReference type="SUPFAM" id="SSF56112">
    <property type="entry name" value="Protein kinase-like (PK-like)"/>
    <property type="match status" value="1"/>
</dbReference>
<proteinExistence type="predicted"/>
<evidence type="ECO:0000313" key="2">
    <source>
        <dbReference type="EMBL" id="GGM08483.1"/>
    </source>
</evidence>
<dbReference type="InterPro" id="IPR051678">
    <property type="entry name" value="AGP_Transferase"/>
</dbReference>
<sequence length="347" mass="36281">MTGPAPDAAARAPDAAVRAALEDVRARLGMVPDAWRPPVQGAVGHLTGLAAPDGSRWVLKVFPAPAASRALVEDAALRLAAGLPGVPVPAVAARGTAPAGPGGPAGAYLVIGRLPGERWSDVRPRCTVAETAGILRAAAGVLRALHRRTGARFGPVVPDDDAGDAAADGPGPDAVERVHRRWVALEPEFRSSGGPPELADGVGRLLRTRRDALAGCRRPVLCHHDVNGGNLLLAPDRAPSGLVDWEKAGWDDPLADLALTAVHVEHHEPALVPELVRAYGVTAGPELQRFDVHRALLLAAERCWITHDRPAGADASMRGLDRRLRDLLVQAGLLRAGVAGRHGDADR</sequence>
<feature type="domain" description="Aminoglycoside phosphotransferase" evidence="1">
    <location>
        <begin position="53"/>
        <end position="285"/>
    </location>
</feature>
<dbReference type="InterPro" id="IPR002575">
    <property type="entry name" value="Aminoglycoside_PTrfase"/>
</dbReference>
<comment type="caution">
    <text evidence="2">The sequence shown here is derived from an EMBL/GenBank/DDBJ whole genome shotgun (WGS) entry which is preliminary data.</text>
</comment>
<organism evidence="2 3">
    <name type="scientific">Nakamurella endophytica</name>
    <dbReference type="NCBI Taxonomy" id="1748367"/>
    <lineage>
        <taxon>Bacteria</taxon>
        <taxon>Bacillati</taxon>
        <taxon>Actinomycetota</taxon>
        <taxon>Actinomycetes</taxon>
        <taxon>Nakamurellales</taxon>
        <taxon>Nakamurellaceae</taxon>
        <taxon>Nakamurella</taxon>
    </lineage>
</organism>